<protein>
    <submittedName>
        <fullName evidence="2">Deazaflavin-dependent nitroreductase</fullName>
    </submittedName>
</protein>
<evidence type="ECO:0000313" key="3">
    <source>
        <dbReference type="Proteomes" id="UP000193285"/>
    </source>
</evidence>
<dbReference type="RefSeq" id="WP_085097941.1">
    <property type="nucleotide sequence ID" value="NZ_LQPK01000018.1"/>
</dbReference>
<dbReference type="Pfam" id="PF04075">
    <property type="entry name" value="F420H2_quin_red"/>
    <property type="match status" value="1"/>
</dbReference>
<dbReference type="NCBIfam" id="TIGR00026">
    <property type="entry name" value="hi_GC_TIGR00026"/>
    <property type="match status" value="1"/>
</dbReference>
<name>A0A1X2AAM6_9MYCO</name>
<dbReference type="InterPro" id="IPR012349">
    <property type="entry name" value="Split_barrel_FMN-bd"/>
</dbReference>
<dbReference type="STRING" id="767916.AWB91_22480"/>
<dbReference type="Proteomes" id="UP000193801">
    <property type="component" value="Unassembled WGS sequence"/>
</dbReference>
<proteinExistence type="predicted"/>
<evidence type="ECO:0000313" key="1">
    <source>
        <dbReference type="EMBL" id="ORW30138.1"/>
    </source>
</evidence>
<reference evidence="3 4" key="1">
    <citation type="journal article" date="2015" name="Emerg. Microbes Infect.">
        <title>Characterization of 17 strains belonging to the Mycobacterium simiae complex and description of Mycobacterium paraense sp. nov.</title>
        <authorList>
            <person name="Fusco da Costa A.R."/>
            <person name="Fedrizzi T."/>
            <person name="Lopes M.L."/>
            <person name="Pecorari M."/>
            <person name="Oliveira da Costa W.L."/>
            <person name="Giacobazzi E."/>
            <person name="da Costa Bahia J.R."/>
            <person name="De Sanctis V."/>
            <person name="Batista Lima K.V."/>
            <person name="Bertorelli R."/>
            <person name="Grottola A."/>
            <person name="Fabio A."/>
            <person name="Mariottini A."/>
            <person name="Ferretti P."/>
            <person name="Di Leva F."/>
            <person name="Fregni Serpini G."/>
            <person name="Tagliazucchi S."/>
            <person name="Rumpianesi F."/>
            <person name="Jousson O."/>
            <person name="Segata N."/>
            <person name="Tortoli E."/>
        </authorList>
    </citation>
    <scope>NUCLEOTIDE SEQUENCE [LARGE SCALE GENOMIC DNA]</scope>
    <source>
        <strain evidence="1 4">FI-07156</strain>
        <strain evidence="2 3">IEC33</strain>
    </source>
</reference>
<accession>A0A1X2AAM6</accession>
<comment type="caution">
    <text evidence="2">The sequence shown here is derived from an EMBL/GenBank/DDBJ whole genome shotgun (WGS) entry which is preliminary data.</text>
</comment>
<dbReference type="GO" id="GO:0016491">
    <property type="term" value="F:oxidoreductase activity"/>
    <property type="evidence" value="ECO:0007669"/>
    <property type="project" value="InterPro"/>
</dbReference>
<gene>
    <name evidence="2" type="ORF">AWB90_14385</name>
    <name evidence="1" type="ORF">AWB91_22480</name>
</gene>
<dbReference type="EMBL" id="LQPN01000044">
    <property type="protein sequence ID" value="ORW47127.1"/>
    <property type="molecule type" value="Genomic_DNA"/>
</dbReference>
<dbReference type="Proteomes" id="UP000193285">
    <property type="component" value="Unassembled WGS sequence"/>
</dbReference>
<dbReference type="AlphaFoldDB" id="A0A1X2AAM6"/>
<evidence type="ECO:0000313" key="2">
    <source>
        <dbReference type="EMBL" id="ORW47127.1"/>
    </source>
</evidence>
<dbReference type="InterPro" id="IPR004378">
    <property type="entry name" value="F420H2_quin_Rdtase"/>
</dbReference>
<evidence type="ECO:0000313" key="4">
    <source>
        <dbReference type="Proteomes" id="UP000193801"/>
    </source>
</evidence>
<keyword evidence="4" id="KW-1185">Reference proteome</keyword>
<sequence length="149" mass="15894">MADFKPPAWLKPMNKAVMAVQKLGVVTGPVRVLTVPGRKSGEPRSTPATPFALDDGLYVVGGYPRADWVLNARAAGAGTVTRGRKSERVTFVELTAAQARPVLRAFPAKVPRGVGFFKRSGLVQRGTADEFEALAGRCAVFRLDAVSTP</sequence>
<organism evidence="2 3">
    <name type="scientific">Mycobacterium paraense</name>
    <dbReference type="NCBI Taxonomy" id="767916"/>
    <lineage>
        <taxon>Bacteria</taxon>
        <taxon>Bacillati</taxon>
        <taxon>Actinomycetota</taxon>
        <taxon>Actinomycetes</taxon>
        <taxon>Mycobacteriales</taxon>
        <taxon>Mycobacteriaceae</taxon>
        <taxon>Mycobacterium</taxon>
        <taxon>Mycobacterium simiae complex</taxon>
    </lineage>
</organism>
<dbReference type="Gene3D" id="2.30.110.10">
    <property type="entry name" value="Electron Transport, Fmn-binding Protein, Chain A"/>
    <property type="match status" value="1"/>
</dbReference>
<reference evidence="2" key="3">
    <citation type="submission" date="2016-01" db="EMBL/GenBank/DDBJ databases">
        <authorList>
            <person name="Oliw E.H."/>
        </authorList>
    </citation>
    <scope>NUCLEOTIDE SEQUENCE</scope>
    <source>
        <strain evidence="2">IEC33</strain>
    </source>
</reference>
<reference evidence="1" key="2">
    <citation type="submission" date="2016-01" db="EMBL/GenBank/DDBJ databases">
        <authorList>
            <person name="Ana R.F.D.C."/>
            <person name="Tarcisio F."/>
            <person name="Maria L.L."/>
            <person name="Monica P."/>
            <person name="Wana L.O.D.C."/>
            <person name="Elisabetta G."/>
            <person name="Jeann R.D.C.B."/>
            <person name="Veronica D.S."/>
            <person name="Karla V.B.L."/>
            <person name="Roberto B."/>
            <person name="Antonella G."/>
            <person name="Anna F."/>
            <person name="Alessandro M."/>
            <person name="Pamela F."/>
            <person name="Francesca D.L."/>
            <person name="Giulia F.S."/>
            <person name="Sara T."/>
            <person name="Fabio R."/>
            <person name="Olivier J."/>
            <person name="Nicola S."/>
            <person name="Enrico T."/>
        </authorList>
    </citation>
    <scope>NUCLEOTIDE SEQUENCE</scope>
    <source>
        <strain evidence="1">FI-07156</strain>
    </source>
</reference>
<dbReference type="OrthoDB" id="3296989at2"/>
<dbReference type="EMBL" id="LQPK01000018">
    <property type="protein sequence ID" value="ORW30138.1"/>
    <property type="molecule type" value="Genomic_DNA"/>
</dbReference>